<dbReference type="RefSeq" id="YP_009237672.1">
    <property type="nucleotide sequence ID" value="NC_029643.1"/>
</dbReference>
<geneLocation type="mitochondrion" evidence="5"/>
<dbReference type="InterPro" id="IPR037232">
    <property type="entry name" value="NADH_quin_OxRdtase_su_C/D-like"/>
</dbReference>
<dbReference type="NCBIfam" id="NF004733">
    <property type="entry name" value="PRK06074.1-5"/>
    <property type="match status" value="1"/>
</dbReference>
<dbReference type="GO" id="GO:0016651">
    <property type="term" value="F:oxidoreductase activity, acting on NAD(P)H"/>
    <property type="evidence" value="ECO:0007669"/>
    <property type="project" value="InterPro"/>
</dbReference>
<evidence type="ECO:0000259" key="4">
    <source>
        <dbReference type="Pfam" id="PF00329"/>
    </source>
</evidence>
<organism evidence="5">
    <name type="scientific">Trachydiscus minutus</name>
    <dbReference type="NCBI Taxonomy" id="1032745"/>
    <lineage>
        <taxon>Eukaryota</taxon>
        <taxon>Sar</taxon>
        <taxon>Stramenopiles</taxon>
        <taxon>Ochrophyta</taxon>
        <taxon>Eustigmatophyceae</taxon>
        <taxon>Goniochloridales</taxon>
        <taxon>Goniochloridaceae</taxon>
        <taxon>Trachydiscus</taxon>
    </lineage>
</organism>
<dbReference type="InterPro" id="IPR020396">
    <property type="entry name" value="NADH_UbQ_OxRdtase_CS"/>
</dbReference>
<dbReference type="Gene3D" id="3.30.460.80">
    <property type="entry name" value="NADH:ubiquinone oxidoreductase, 30kDa subunit"/>
    <property type="match status" value="1"/>
</dbReference>
<gene>
    <name evidence="5" type="primary">nad9</name>
</gene>
<dbReference type="NCBIfam" id="TIGR01961">
    <property type="entry name" value="NuoC_fam"/>
    <property type="match status" value="1"/>
</dbReference>
<accession>A0A140F2P7</accession>
<keyword evidence="5" id="KW-0560">Oxidoreductase</keyword>
<dbReference type="PANTHER" id="PTHR10884:SF14">
    <property type="entry name" value="NADH DEHYDROGENASE [UBIQUINONE] IRON-SULFUR PROTEIN 3, MITOCHONDRIAL"/>
    <property type="match status" value="1"/>
</dbReference>
<dbReference type="PROSITE" id="PS00542">
    <property type="entry name" value="COMPLEX1_30K"/>
    <property type="match status" value="1"/>
</dbReference>
<keyword evidence="3" id="KW-0520">NAD</keyword>
<evidence type="ECO:0000256" key="2">
    <source>
        <dbReference type="ARBA" id="ARBA00022448"/>
    </source>
</evidence>
<keyword evidence="2 3" id="KW-0813">Transport</keyword>
<dbReference type="InterPro" id="IPR010218">
    <property type="entry name" value="NADH_DH_suC"/>
</dbReference>
<dbReference type="Pfam" id="PF00329">
    <property type="entry name" value="Complex1_30kDa"/>
    <property type="match status" value="1"/>
</dbReference>
<dbReference type="GO" id="GO:0008137">
    <property type="term" value="F:NADH dehydrogenase (ubiquinone) activity"/>
    <property type="evidence" value="ECO:0007669"/>
    <property type="project" value="InterPro"/>
</dbReference>
<feature type="domain" description="NADH:ubiquinone oxidoreductase 30kDa subunit" evidence="4">
    <location>
        <begin position="28"/>
        <end position="149"/>
    </location>
</feature>
<evidence type="ECO:0000256" key="3">
    <source>
        <dbReference type="RuleBase" id="RU003456"/>
    </source>
</evidence>
<dbReference type="AlphaFoldDB" id="A0A140F2P7"/>
<dbReference type="GeneID" id="26994738"/>
<evidence type="ECO:0000313" key="5">
    <source>
        <dbReference type="EMBL" id="AML60681.1"/>
    </source>
</evidence>
<protein>
    <submittedName>
        <fullName evidence="5">NADH dehydrogenase subunit 9</fullName>
        <ecNumber evidence="5">1.6.5.3</ecNumber>
    </submittedName>
</protein>
<dbReference type="EMBL" id="KU501220">
    <property type="protein sequence ID" value="AML60681.1"/>
    <property type="molecule type" value="Genomic_DNA"/>
</dbReference>
<comment type="similarity">
    <text evidence="1 3">Belongs to the complex I 30 kDa subunit family.</text>
</comment>
<keyword evidence="5" id="KW-0496">Mitochondrion</keyword>
<keyword evidence="3" id="KW-1278">Translocase</keyword>
<name>A0A140F2P7_9STRA</name>
<proteinExistence type="inferred from homology"/>
<dbReference type="PANTHER" id="PTHR10884">
    <property type="entry name" value="NADH DEHYDROGENASE UBIQUINONE IRON-SULFUR PROTEIN 3"/>
    <property type="match status" value="1"/>
</dbReference>
<evidence type="ECO:0000256" key="1">
    <source>
        <dbReference type="ARBA" id="ARBA00007569"/>
    </source>
</evidence>
<dbReference type="HAMAP" id="MF_01357">
    <property type="entry name" value="NDH1_NuoC"/>
    <property type="match status" value="1"/>
</dbReference>
<dbReference type="SUPFAM" id="SSF143243">
    <property type="entry name" value="Nqo5-like"/>
    <property type="match status" value="1"/>
</dbReference>
<sequence length="192" mass="22751">MLGISYINTLKKLIPIENAKLLGDEIIIVVHPKNLYNVINFFKNHVLCQYNCLAAISGTDYPERENRFEVAYELLSTHYNRRIRVKTFVNEFTPISSVTAIYPAANWWEREIWDLYGVFFQNHPDLRRLLTDYGFQGHPMRKDFPLSGYVEVSYDEKLKRVITQPLELTQEFRSFDFRSPWSSSFAHKKFNE</sequence>
<reference evidence="5" key="1">
    <citation type="journal article" date="2016" name="Genome Biol. Evol.">
        <title>A Comparative Analysis of Mitochondrial Genomes in Eustigmatophyte Algae.</title>
        <authorList>
            <person name="Sevcikova T."/>
            <person name="Klimes V."/>
            <person name="Zbrankova V."/>
            <person name="Strnad H."/>
            <person name="Hroudova M."/>
            <person name="Vlcek C."/>
            <person name="Elias M."/>
        </authorList>
    </citation>
    <scope>NUCLEOTIDE SEQUENCE</scope>
    <source>
        <strain evidence="5">CCALA 838</strain>
    </source>
</reference>
<dbReference type="EC" id="1.6.5.3" evidence="5"/>
<dbReference type="InterPro" id="IPR001268">
    <property type="entry name" value="NADH_UbQ_OxRdtase_30kDa_su"/>
</dbReference>